<feature type="domain" description="HTH gntR-type" evidence="4">
    <location>
        <begin position="1"/>
        <end position="62"/>
    </location>
</feature>
<dbReference type="Proteomes" id="UP000240542">
    <property type="component" value="Unassembled WGS sequence"/>
</dbReference>
<dbReference type="GO" id="GO:0003677">
    <property type="term" value="F:DNA binding"/>
    <property type="evidence" value="ECO:0007669"/>
    <property type="project" value="UniProtKB-KW"/>
</dbReference>
<dbReference type="SUPFAM" id="SSF48008">
    <property type="entry name" value="GntR ligand-binding domain-like"/>
    <property type="match status" value="1"/>
</dbReference>
<dbReference type="Gene3D" id="1.10.10.10">
    <property type="entry name" value="Winged helix-like DNA-binding domain superfamily/Winged helix DNA-binding domain"/>
    <property type="match status" value="1"/>
</dbReference>
<dbReference type="SUPFAM" id="SSF46785">
    <property type="entry name" value="Winged helix' DNA-binding domain"/>
    <property type="match status" value="1"/>
</dbReference>
<dbReference type="InterPro" id="IPR036390">
    <property type="entry name" value="WH_DNA-bd_sf"/>
</dbReference>
<accession>A0A2P8CYY9</accession>
<evidence type="ECO:0000259" key="4">
    <source>
        <dbReference type="PROSITE" id="PS50949"/>
    </source>
</evidence>
<name>A0A2P8CYY9_9ACTN</name>
<dbReference type="InterPro" id="IPR000524">
    <property type="entry name" value="Tscrpt_reg_HTH_GntR"/>
</dbReference>
<evidence type="ECO:0000256" key="3">
    <source>
        <dbReference type="ARBA" id="ARBA00023163"/>
    </source>
</evidence>
<evidence type="ECO:0000313" key="5">
    <source>
        <dbReference type="EMBL" id="PSK90195.1"/>
    </source>
</evidence>
<evidence type="ECO:0000313" key="6">
    <source>
        <dbReference type="Proteomes" id="UP000240542"/>
    </source>
</evidence>
<sequence length="228" mass="24799">MVDTLGTRIVTGRVPPGSPIDPVALEREFRVSRSVVRESLRVLTAKGLVDARPRLGTYVLAREEWVSLDPDVLRWRFSGPPDPGFLDELFEVRLIVEPMTTRLAALRRTPDDLAALGDALEAMRTARGDSPEAHVVADVAFHAALLAAAHNSLLDHLSPVVETGLQVRDAFVHDTLAHDAVGEHEAVLDAVAAADPARSEHAMRALLERSAADVDTAWAMREPHPDPT</sequence>
<dbReference type="PANTHER" id="PTHR43537">
    <property type="entry name" value="TRANSCRIPTIONAL REGULATOR, GNTR FAMILY"/>
    <property type="match status" value="1"/>
</dbReference>
<dbReference type="SMART" id="SM00345">
    <property type="entry name" value="HTH_GNTR"/>
    <property type="match status" value="1"/>
</dbReference>
<dbReference type="EMBL" id="PYGA01000023">
    <property type="protein sequence ID" value="PSK90195.1"/>
    <property type="molecule type" value="Genomic_DNA"/>
</dbReference>
<protein>
    <submittedName>
        <fullName evidence="5">GntR family transcriptional regulator</fullName>
    </submittedName>
</protein>
<keyword evidence="6" id="KW-1185">Reference proteome</keyword>
<proteinExistence type="predicted"/>
<keyword evidence="1" id="KW-0805">Transcription regulation</keyword>
<organism evidence="5 6">
    <name type="scientific">Murinocardiopsis flavida</name>
    <dbReference type="NCBI Taxonomy" id="645275"/>
    <lineage>
        <taxon>Bacteria</taxon>
        <taxon>Bacillati</taxon>
        <taxon>Actinomycetota</taxon>
        <taxon>Actinomycetes</taxon>
        <taxon>Streptosporangiales</taxon>
        <taxon>Nocardiopsidaceae</taxon>
        <taxon>Murinocardiopsis</taxon>
    </lineage>
</organism>
<dbReference type="Pfam" id="PF07729">
    <property type="entry name" value="FCD"/>
    <property type="match status" value="1"/>
</dbReference>
<gene>
    <name evidence="5" type="ORF">CLV63_12324</name>
</gene>
<dbReference type="Pfam" id="PF00392">
    <property type="entry name" value="GntR"/>
    <property type="match status" value="1"/>
</dbReference>
<evidence type="ECO:0000256" key="1">
    <source>
        <dbReference type="ARBA" id="ARBA00023015"/>
    </source>
</evidence>
<keyword evidence="3" id="KW-0804">Transcription</keyword>
<dbReference type="AlphaFoldDB" id="A0A2P8CYY9"/>
<dbReference type="InterPro" id="IPR008920">
    <property type="entry name" value="TF_FadR/GntR_C"/>
</dbReference>
<reference evidence="5 6" key="1">
    <citation type="submission" date="2018-03" db="EMBL/GenBank/DDBJ databases">
        <title>Genomic Encyclopedia of Archaeal and Bacterial Type Strains, Phase II (KMG-II): from individual species to whole genera.</title>
        <authorList>
            <person name="Goeker M."/>
        </authorList>
    </citation>
    <scope>NUCLEOTIDE SEQUENCE [LARGE SCALE GENOMIC DNA]</scope>
    <source>
        <strain evidence="5 6">DSM 45312</strain>
    </source>
</reference>
<dbReference type="PROSITE" id="PS50949">
    <property type="entry name" value="HTH_GNTR"/>
    <property type="match status" value="1"/>
</dbReference>
<comment type="caution">
    <text evidence="5">The sequence shown here is derived from an EMBL/GenBank/DDBJ whole genome shotgun (WGS) entry which is preliminary data.</text>
</comment>
<dbReference type="PANTHER" id="PTHR43537:SF44">
    <property type="entry name" value="GNTR FAMILY REGULATORY PROTEIN"/>
    <property type="match status" value="1"/>
</dbReference>
<dbReference type="Gene3D" id="1.20.120.530">
    <property type="entry name" value="GntR ligand-binding domain-like"/>
    <property type="match status" value="1"/>
</dbReference>
<dbReference type="CDD" id="cd07377">
    <property type="entry name" value="WHTH_GntR"/>
    <property type="match status" value="1"/>
</dbReference>
<dbReference type="SMART" id="SM00895">
    <property type="entry name" value="FCD"/>
    <property type="match status" value="1"/>
</dbReference>
<dbReference type="InterPro" id="IPR011711">
    <property type="entry name" value="GntR_C"/>
</dbReference>
<dbReference type="InterPro" id="IPR036388">
    <property type="entry name" value="WH-like_DNA-bd_sf"/>
</dbReference>
<evidence type="ECO:0000256" key="2">
    <source>
        <dbReference type="ARBA" id="ARBA00023125"/>
    </source>
</evidence>
<keyword evidence="2" id="KW-0238">DNA-binding</keyword>
<dbReference type="GO" id="GO:0003700">
    <property type="term" value="F:DNA-binding transcription factor activity"/>
    <property type="evidence" value="ECO:0007669"/>
    <property type="project" value="InterPro"/>
</dbReference>